<keyword evidence="3" id="KW-1185">Reference proteome</keyword>
<proteinExistence type="predicted"/>
<protein>
    <submittedName>
        <fullName evidence="2">Uncharacterized protein</fullName>
    </submittedName>
</protein>
<evidence type="ECO:0000313" key="2">
    <source>
        <dbReference type="EMBL" id="MDT0645639.1"/>
    </source>
</evidence>
<accession>A0ABU3CH16</accession>
<feature type="signal peptide" evidence="1">
    <location>
        <begin position="1"/>
        <end position="25"/>
    </location>
</feature>
<comment type="caution">
    <text evidence="2">The sequence shown here is derived from an EMBL/GenBank/DDBJ whole genome shotgun (WGS) entry which is preliminary data.</text>
</comment>
<keyword evidence="1" id="KW-0732">Signal</keyword>
<dbReference type="RefSeq" id="WP_311493829.1">
    <property type="nucleotide sequence ID" value="NZ_JAVRHO010000003.1"/>
</dbReference>
<reference evidence="2 3" key="1">
    <citation type="submission" date="2023-09" db="EMBL/GenBank/DDBJ databases">
        <authorList>
            <person name="Rey-Velasco X."/>
        </authorList>
    </citation>
    <scope>NUCLEOTIDE SEQUENCE [LARGE SCALE GENOMIC DNA]</scope>
    <source>
        <strain evidence="2 3">F260</strain>
    </source>
</reference>
<evidence type="ECO:0000256" key="1">
    <source>
        <dbReference type="SAM" id="SignalP"/>
    </source>
</evidence>
<dbReference type="Proteomes" id="UP001245285">
    <property type="component" value="Unassembled WGS sequence"/>
</dbReference>
<dbReference type="EMBL" id="JAVRHO010000003">
    <property type="protein sequence ID" value="MDT0645639.1"/>
    <property type="molecule type" value="Genomic_DNA"/>
</dbReference>
<gene>
    <name evidence="2" type="ORF">RM545_02960</name>
</gene>
<organism evidence="2 3">
    <name type="scientific">Autumnicola lenta</name>
    <dbReference type="NCBI Taxonomy" id="3075593"/>
    <lineage>
        <taxon>Bacteria</taxon>
        <taxon>Pseudomonadati</taxon>
        <taxon>Bacteroidota</taxon>
        <taxon>Flavobacteriia</taxon>
        <taxon>Flavobacteriales</taxon>
        <taxon>Flavobacteriaceae</taxon>
        <taxon>Autumnicola</taxon>
    </lineage>
</organism>
<evidence type="ECO:0000313" key="3">
    <source>
        <dbReference type="Proteomes" id="UP001245285"/>
    </source>
</evidence>
<feature type="chain" id="PRO_5045607456" evidence="1">
    <location>
        <begin position="26"/>
        <end position="286"/>
    </location>
</feature>
<name>A0ABU3CH16_9FLAO</name>
<sequence length="286" mass="32798">MTNLNRYFFVVLFLLKMLQPTPCKAQENDFQAGLYNVGIGSILGGLGAVINKKPEDKFGKTFLKGLGQGALGGYLIFEGKRLVREFAETGSFGYVWPSKIVNSAGSSIIENAAANRDFWERWHLNFGFNRFEIDTKNNFKFSYRIMPFSLFAAATAALDSRLDVKYSLRTGTFVFRSSEIDRDRNIYGQARLNTIILLSDYRGLAALPHEVVHTYQYEELSGFNSFLNKPMKRLSEKNKIVRLYNRLFYTDFHAVLTGGLHEAAESFYEREAEYYTNTLPRQKIIR</sequence>